<dbReference type="STRING" id="1193011.LEP1GSC058_1721"/>
<protein>
    <submittedName>
        <fullName evidence="1">Uncharacterized protein</fullName>
    </submittedName>
</protein>
<proteinExistence type="predicted"/>
<accession>S3UW78</accession>
<evidence type="ECO:0000313" key="2">
    <source>
        <dbReference type="Proteomes" id="UP000014540"/>
    </source>
</evidence>
<organism evidence="1 2">
    <name type="scientific">Leptospira fainei serovar Hurstbridge str. BUT 6</name>
    <dbReference type="NCBI Taxonomy" id="1193011"/>
    <lineage>
        <taxon>Bacteria</taxon>
        <taxon>Pseudomonadati</taxon>
        <taxon>Spirochaetota</taxon>
        <taxon>Spirochaetia</taxon>
        <taxon>Leptospirales</taxon>
        <taxon>Leptospiraceae</taxon>
        <taxon>Leptospira</taxon>
    </lineage>
</organism>
<dbReference type="EMBL" id="AKWZ02000009">
    <property type="protein sequence ID" value="EPG74656.1"/>
    <property type="molecule type" value="Genomic_DNA"/>
</dbReference>
<name>S3UW78_9LEPT</name>
<evidence type="ECO:0000313" key="1">
    <source>
        <dbReference type="EMBL" id="EPG74656.1"/>
    </source>
</evidence>
<gene>
    <name evidence="1" type="ORF">LEP1GSC058_1721</name>
</gene>
<dbReference type="Proteomes" id="UP000014540">
    <property type="component" value="Unassembled WGS sequence"/>
</dbReference>
<sequence>MTVKSSLFLPFMSRDLSSLSFFTGRHSVLLWVSYPVSKLFGILL</sequence>
<keyword evidence="2" id="KW-1185">Reference proteome</keyword>
<reference evidence="1" key="1">
    <citation type="submission" date="2013-04" db="EMBL/GenBank/DDBJ databases">
        <authorList>
            <person name="Harkins D.M."/>
            <person name="Durkin A.S."/>
            <person name="Selengut J.D."/>
            <person name="Sanka R."/>
            <person name="DePew J."/>
            <person name="Purushe J."/>
            <person name="Ahmed A."/>
            <person name="van der Linden H."/>
            <person name="Goris M.G.A."/>
            <person name="Hartskeerl R.A."/>
            <person name="Vinetz J.M."/>
            <person name="Sutton G.G."/>
            <person name="Nelson W.C."/>
            <person name="Fouts D.E."/>
        </authorList>
    </citation>
    <scope>NUCLEOTIDE SEQUENCE [LARGE SCALE GENOMIC DNA]</scope>
    <source>
        <strain evidence="1">BUT 6</strain>
    </source>
</reference>
<comment type="caution">
    <text evidence="1">The sequence shown here is derived from an EMBL/GenBank/DDBJ whole genome shotgun (WGS) entry which is preliminary data.</text>
</comment>
<dbReference type="AlphaFoldDB" id="S3UW78"/>